<dbReference type="Gene3D" id="3.40.50.300">
    <property type="entry name" value="P-loop containing nucleotide triphosphate hydrolases"/>
    <property type="match status" value="1"/>
</dbReference>
<evidence type="ECO:0000313" key="7">
    <source>
        <dbReference type="EMBL" id="QGZ63938.1"/>
    </source>
</evidence>
<dbReference type="InterPro" id="IPR027417">
    <property type="entry name" value="P-loop_NTPase"/>
</dbReference>
<evidence type="ECO:0000256" key="4">
    <source>
        <dbReference type="ARBA" id="ARBA00022741"/>
    </source>
</evidence>
<proteinExistence type="inferred from homology"/>
<dbReference type="EMBL" id="CP046914">
    <property type="protein sequence ID" value="QGZ63938.1"/>
    <property type="molecule type" value="Genomic_DNA"/>
</dbReference>
<protein>
    <submittedName>
        <fullName evidence="7">Phosphonate C-P lyase system protein PhnL</fullName>
    </submittedName>
</protein>
<feature type="domain" description="ABC transporter" evidence="6">
    <location>
        <begin position="20"/>
        <end position="255"/>
    </location>
</feature>
<dbReference type="NCBIfam" id="TIGR02324">
    <property type="entry name" value="CP_lyasePhnL"/>
    <property type="match status" value="1"/>
</dbReference>
<evidence type="ECO:0000256" key="2">
    <source>
        <dbReference type="ARBA" id="ARBA00022475"/>
    </source>
</evidence>
<comment type="similarity">
    <text evidence="1">Belongs to the ABC transporter superfamily.</text>
</comment>
<keyword evidence="8" id="KW-1185">Reference proteome</keyword>
<dbReference type="GO" id="GO:0016829">
    <property type="term" value="F:lyase activity"/>
    <property type="evidence" value="ECO:0007669"/>
    <property type="project" value="UniProtKB-KW"/>
</dbReference>
<keyword evidence="5" id="KW-0067">ATP-binding</keyword>
<name>A0A7Z2JHC5_9BURK</name>
<sequence>MTLSSQAATHAFVERPALMLRAEDVRKTFTLHGQGGIGIEALAGVSLDVERGECVVLVGPSGAGKSTLLRCLYGNYLASGGSIALRDEGAPLQHLAITGAAPHDILRLRRNVMGYVSQFLRVIPRVSALDIVAAPLMARHVDEDEARERAQTLLARLNVPRRLWPLAPATFSGGEQQRVNIARGLIARHRVLLLDEPTASLDTENRAVVASLITEARERGAAIVGVFHDEDTRERVATRVLTLEAPGSQAPLNEAA</sequence>
<keyword evidence="4" id="KW-0547">Nucleotide-binding</keyword>
<dbReference type="InterPro" id="IPR003593">
    <property type="entry name" value="AAA+_ATPase"/>
</dbReference>
<evidence type="ECO:0000259" key="6">
    <source>
        <dbReference type="PROSITE" id="PS50893"/>
    </source>
</evidence>
<dbReference type="SMART" id="SM00382">
    <property type="entry name" value="AAA"/>
    <property type="match status" value="1"/>
</dbReference>
<dbReference type="InterPro" id="IPR012701">
    <property type="entry name" value="CP_lyase_PhnL"/>
</dbReference>
<dbReference type="PANTHER" id="PTHR42798">
    <property type="entry name" value="LIPOPROTEIN-RELEASING SYSTEM ATP-BINDING PROTEIN LOLD"/>
    <property type="match status" value="1"/>
</dbReference>
<dbReference type="GO" id="GO:0016887">
    <property type="term" value="F:ATP hydrolysis activity"/>
    <property type="evidence" value="ECO:0007669"/>
    <property type="project" value="InterPro"/>
</dbReference>
<dbReference type="SUPFAM" id="SSF52540">
    <property type="entry name" value="P-loop containing nucleoside triphosphate hydrolases"/>
    <property type="match status" value="1"/>
</dbReference>
<dbReference type="RefSeq" id="WP_158952989.1">
    <property type="nucleotide sequence ID" value="NZ_CP046914.1"/>
</dbReference>
<dbReference type="PROSITE" id="PS50893">
    <property type="entry name" value="ABC_TRANSPORTER_2"/>
    <property type="match status" value="1"/>
</dbReference>
<dbReference type="PANTHER" id="PTHR42798:SF7">
    <property type="entry name" value="ALPHA-D-RIBOSE 1-METHYLPHOSPHONATE 5-TRIPHOSPHATE SYNTHASE SUBUNIT PHNL"/>
    <property type="match status" value="1"/>
</dbReference>
<dbReference type="AlphaFoldDB" id="A0A7Z2JHC5"/>
<dbReference type="Proteomes" id="UP000433577">
    <property type="component" value="Chromosome 2"/>
</dbReference>
<dbReference type="KEGG" id="pacs:FAZ98_19540"/>
<dbReference type="OrthoDB" id="4814201at2"/>
<dbReference type="InterPro" id="IPR017871">
    <property type="entry name" value="ABC_transporter-like_CS"/>
</dbReference>
<evidence type="ECO:0000256" key="1">
    <source>
        <dbReference type="ARBA" id="ARBA00005417"/>
    </source>
</evidence>
<reference evidence="7 8" key="1">
    <citation type="submission" date="2019-12" db="EMBL/GenBank/DDBJ databases">
        <title>Paraburkholderia acidiphila 7Q-K02 sp. nov and Paraburkholderia acidisoli DHF22 sp. nov., two strains isolated from forest soil.</title>
        <authorList>
            <person name="Gao Z."/>
            <person name="Qiu L."/>
        </authorList>
    </citation>
    <scope>NUCLEOTIDE SEQUENCE [LARGE SCALE GENOMIC DNA]</scope>
    <source>
        <strain evidence="7 8">DHF22</strain>
    </source>
</reference>
<dbReference type="Pfam" id="PF00005">
    <property type="entry name" value="ABC_tran"/>
    <property type="match status" value="1"/>
</dbReference>
<keyword evidence="2" id="KW-1003">Cell membrane</keyword>
<organism evidence="7 8">
    <name type="scientific">Paraburkholderia acidisoli</name>
    <dbReference type="NCBI Taxonomy" id="2571748"/>
    <lineage>
        <taxon>Bacteria</taxon>
        <taxon>Pseudomonadati</taxon>
        <taxon>Pseudomonadota</taxon>
        <taxon>Betaproteobacteria</taxon>
        <taxon>Burkholderiales</taxon>
        <taxon>Burkholderiaceae</taxon>
        <taxon>Paraburkholderia</taxon>
    </lineage>
</organism>
<gene>
    <name evidence="7" type="primary">phnL</name>
    <name evidence="7" type="ORF">FAZ98_19540</name>
</gene>
<dbReference type="PROSITE" id="PS00211">
    <property type="entry name" value="ABC_TRANSPORTER_1"/>
    <property type="match status" value="1"/>
</dbReference>
<dbReference type="GO" id="GO:0005524">
    <property type="term" value="F:ATP binding"/>
    <property type="evidence" value="ECO:0007669"/>
    <property type="project" value="UniProtKB-KW"/>
</dbReference>
<evidence type="ECO:0000256" key="5">
    <source>
        <dbReference type="ARBA" id="ARBA00022840"/>
    </source>
</evidence>
<keyword evidence="3" id="KW-0472">Membrane</keyword>
<keyword evidence="7" id="KW-0456">Lyase</keyword>
<evidence type="ECO:0000256" key="3">
    <source>
        <dbReference type="ARBA" id="ARBA00022519"/>
    </source>
</evidence>
<accession>A0A7Z2JHC5</accession>
<dbReference type="InterPro" id="IPR003439">
    <property type="entry name" value="ABC_transporter-like_ATP-bd"/>
</dbReference>
<keyword evidence="3" id="KW-0997">Cell inner membrane</keyword>
<evidence type="ECO:0000313" key="8">
    <source>
        <dbReference type="Proteomes" id="UP000433577"/>
    </source>
</evidence>